<dbReference type="KEGG" id="ips:CfP315_0624"/>
<dbReference type="InterPro" id="IPR003593">
    <property type="entry name" value="AAA+_ATPase"/>
</dbReference>
<evidence type="ECO:0000259" key="1">
    <source>
        <dbReference type="SMART" id="SM00382"/>
    </source>
</evidence>
<name>A0AA48IH09_9FIRM</name>
<dbReference type="SMART" id="SM00382">
    <property type="entry name" value="AAA"/>
    <property type="match status" value="1"/>
</dbReference>
<proteinExistence type="predicted"/>
<dbReference type="GO" id="GO:0005524">
    <property type="term" value="F:ATP binding"/>
    <property type="evidence" value="ECO:0007669"/>
    <property type="project" value="InterPro"/>
</dbReference>
<gene>
    <name evidence="2" type="ORF">CfP315_0624</name>
</gene>
<dbReference type="Gene3D" id="3.40.50.300">
    <property type="entry name" value="P-loop containing nucleotide triphosphate hydrolases"/>
    <property type="match status" value="1"/>
</dbReference>
<dbReference type="GO" id="GO:0006260">
    <property type="term" value="P:DNA replication"/>
    <property type="evidence" value="ECO:0007669"/>
    <property type="project" value="TreeGrafter"/>
</dbReference>
<accession>A0AA48IH09</accession>
<dbReference type="Proteomes" id="UP001337580">
    <property type="component" value="Chromosome"/>
</dbReference>
<protein>
    <submittedName>
        <fullName evidence="2">DnaC</fullName>
    </submittedName>
</protein>
<dbReference type="InterPro" id="IPR002611">
    <property type="entry name" value="IstB_ATP-bd"/>
</dbReference>
<evidence type="ECO:0000313" key="2">
    <source>
        <dbReference type="EMBL" id="BED92050.1"/>
    </source>
</evidence>
<feature type="domain" description="AAA+ ATPase" evidence="1">
    <location>
        <begin position="127"/>
        <end position="265"/>
    </location>
</feature>
<dbReference type="AlphaFoldDB" id="A0AA48IH09"/>
<dbReference type="EMBL" id="AP027924">
    <property type="protein sequence ID" value="BED92050.1"/>
    <property type="molecule type" value="Genomic_DNA"/>
</dbReference>
<organism evidence="2">
    <name type="scientific">Candidatus Improbicoccus pseudotrichonymphae</name>
    <dbReference type="NCBI Taxonomy" id="3033792"/>
    <lineage>
        <taxon>Bacteria</taxon>
        <taxon>Bacillati</taxon>
        <taxon>Bacillota</taxon>
        <taxon>Clostridia</taxon>
        <taxon>Candidatus Improbicoccus</taxon>
    </lineage>
</organism>
<dbReference type="CDD" id="cd00009">
    <property type="entry name" value="AAA"/>
    <property type="match status" value="1"/>
</dbReference>
<dbReference type="SUPFAM" id="SSF52540">
    <property type="entry name" value="P-loop containing nucleoside triphosphate hydrolases"/>
    <property type="match status" value="1"/>
</dbReference>
<dbReference type="InterPro" id="IPR027417">
    <property type="entry name" value="P-loop_NTPase"/>
</dbReference>
<dbReference type="PANTHER" id="PTHR30050:SF4">
    <property type="entry name" value="ATP-BINDING PROTEIN RV3427C IN INSERTION SEQUENCE-RELATED"/>
    <property type="match status" value="1"/>
</dbReference>
<dbReference type="Pfam" id="PF01695">
    <property type="entry name" value="IstB_IS21"/>
    <property type="match status" value="1"/>
</dbReference>
<reference evidence="2" key="1">
    <citation type="journal article" date="2023" name="ISME J.">
        <title>Emergence of putative energy parasites within Clostridia revealed by genome analysis of a novel endosymbiotic clade.</title>
        <authorList>
            <person name="Takahashi K."/>
            <person name="Kuwahara H."/>
            <person name="Horikawa Y."/>
            <person name="Izawa K."/>
            <person name="Kato D."/>
            <person name="Inagaki T."/>
            <person name="Yuki M."/>
            <person name="Ohkuma M."/>
            <person name="Hongoh Y."/>
        </authorList>
    </citation>
    <scope>NUCLEOTIDE SEQUENCE</scope>
    <source>
        <strain evidence="2">CfP3-15</strain>
    </source>
</reference>
<dbReference type="PANTHER" id="PTHR30050">
    <property type="entry name" value="CHROMOSOMAL REPLICATION INITIATOR PROTEIN DNAA"/>
    <property type="match status" value="1"/>
</dbReference>
<sequence length="282" mass="33130">MRKEKSTEVENLGVQNIRNDDKKHEYEQNEYKRDKIIFNCKTCGEPTLKEIFNEELRRYYEVHAFCRCEREAEFKRKFNNLMNNSLLGERYKNVNFENSKKNINTTFDSALERLKKYCENHHKMLENGIGIYIYGNVGTGKTHLTACVANELMKELIPVFFTNLSQISKSIKSTFNKNSSKTEKDLMEKLVAVKFLFFDDLGTEIFTKNQEDNWLQGILFDIVNLRYNLKLPTIFSSNYSLNNLINDRKISERTVDRIVEMTASNVIKITGESFRSMIKPDL</sequence>